<dbReference type="Pfam" id="PF01420">
    <property type="entry name" value="Methylase_S"/>
    <property type="match status" value="2"/>
</dbReference>
<dbReference type="GO" id="GO:0003677">
    <property type="term" value="F:DNA binding"/>
    <property type="evidence" value="ECO:0007669"/>
    <property type="project" value="UniProtKB-KW"/>
</dbReference>
<keyword evidence="4" id="KW-0175">Coiled coil</keyword>
<dbReference type="AlphaFoldDB" id="A0A0E2Z327"/>
<keyword evidence="7" id="KW-0378">Hydrolase</keyword>
<evidence type="ECO:0000256" key="2">
    <source>
        <dbReference type="ARBA" id="ARBA00022747"/>
    </source>
</evidence>
<dbReference type="CDD" id="cd17278">
    <property type="entry name" value="RMtype1_S_LdeBORF1052P-TRD2-CR2"/>
    <property type="match status" value="1"/>
</dbReference>
<accession>A0A0E2Z327</accession>
<dbReference type="GO" id="GO:0009307">
    <property type="term" value="P:DNA restriction-modification system"/>
    <property type="evidence" value="ECO:0007669"/>
    <property type="project" value="UniProtKB-KW"/>
</dbReference>
<keyword evidence="7" id="KW-0255">Endonuclease</keyword>
<dbReference type="InterPro" id="IPR000055">
    <property type="entry name" value="Restrct_endonuc_typeI_TRD"/>
</dbReference>
<evidence type="ECO:0000256" key="1">
    <source>
        <dbReference type="ARBA" id="ARBA00010923"/>
    </source>
</evidence>
<dbReference type="EMBL" id="JPGN01000035">
    <property type="protein sequence ID" value="KFI19874.1"/>
    <property type="molecule type" value="Genomic_DNA"/>
</dbReference>
<evidence type="ECO:0000259" key="6">
    <source>
        <dbReference type="Pfam" id="PF01420"/>
    </source>
</evidence>
<keyword evidence="7" id="KW-0540">Nuclease</keyword>
<keyword evidence="2" id="KW-0680">Restriction system</keyword>
<feature type="compositionally biased region" description="Basic and acidic residues" evidence="5">
    <location>
        <begin position="487"/>
        <end position="508"/>
    </location>
</feature>
<dbReference type="PANTHER" id="PTHR43140">
    <property type="entry name" value="TYPE-1 RESTRICTION ENZYME ECOKI SPECIFICITY PROTEIN"/>
    <property type="match status" value="1"/>
</dbReference>
<keyword evidence="3" id="KW-0238">DNA-binding</keyword>
<dbReference type="GO" id="GO:0004519">
    <property type="term" value="F:endonuclease activity"/>
    <property type="evidence" value="ECO:0007669"/>
    <property type="project" value="UniProtKB-KW"/>
</dbReference>
<feature type="region of interest" description="Disordered" evidence="5">
    <location>
        <begin position="482"/>
        <end position="547"/>
    </location>
</feature>
<feature type="compositionally biased region" description="Basic and acidic residues" evidence="5">
    <location>
        <begin position="528"/>
        <end position="547"/>
    </location>
</feature>
<dbReference type="Gene3D" id="3.90.220.20">
    <property type="entry name" value="DNA methylase specificity domains"/>
    <property type="match status" value="2"/>
</dbReference>
<dbReference type="HOGENOM" id="CLU_021095_10_2_6"/>
<dbReference type="InterPro" id="IPR044946">
    <property type="entry name" value="Restrct_endonuc_typeI_TRD_sf"/>
</dbReference>
<feature type="compositionally biased region" description="Basic residues" evidence="5">
    <location>
        <begin position="509"/>
        <end position="518"/>
    </location>
</feature>
<gene>
    <name evidence="7" type="ORF">IB75_06265</name>
</gene>
<sequence length="547" mass="62336">MQTSQPTGWVFCRFGDIARIRNGYAFRSSAFKKTKTHDCDVPLIRQSQLIGTAVNIGEAVYLPAEYLERFAQYVINKGDILIGMSGAIGKVCRYKNGFPALQNQRTGKIEVFDESQMDSRFFGLYLSSIEGELIRQAKGMAVQNISAKDIEALPLGLPPYNEQQRIVAKIEELFSELDKGIESLKTAREQLKVYRQAVLKHAFEGKLTAQWREENKDKLESPEQLLARIQQEREARYQQQLEEWKAAVKAWEATGKEGKKPGKPKKSLAIKINSFKIPKNFPNGWISIQLRELFESTQNGLAKRQGTSGKPIPVIRLADIKNQEVDSSDLRSIKLDATEIQKYELSRNDLLCIRVNGSPNLVGRMILFKHDNVMAYCDHFIRFRFPQGIVLPSYIQMLFDTQTVRRYIELNKVSSAGQNTVSQTTISALAIPYCSLMEQKIIVSRLEEQLTSISAVKVEIEENFQRLKSLRQSILKKAFSGQLVPQDPKDEPASKLLERIRAEKEKIPHPTRRTRKPTASRNPSRKTGIKERSDEALMGRSSIKERR</sequence>
<evidence type="ECO:0000256" key="4">
    <source>
        <dbReference type="SAM" id="Coils"/>
    </source>
</evidence>
<evidence type="ECO:0000256" key="5">
    <source>
        <dbReference type="SAM" id="MobiDB-lite"/>
    </source>
</evidence>
<dbReference type="CDD" id="cd17523">
    <property type="entry name" value="RMtype1_S_StySPI-TRD2-CR2_like"/>
    <property type="match status" value="1"/>
</dbReference>
<proteinExistence type="inferred from homology"/>
<evidence type="ECO:0000256" key="3">
    <source>
        <dbReference type="ARBA" id="ARBA00023125"/>
    </source>
</evidence>
<dbReference type="OrthoDB" id="398435at2"/>
<feature type="coiled-coil region" evidence="4">
    <location>
        <begin position="227"/>
        <end position="254"/>
    </location>
</feature>
<name>A0A0E2Z327_9GAMM</name>
<dbReference type="InterPro" id="IPR051212">
    <property type="entry name" value="Type-I_RE_S_subunit"/>
</dbReference>
<comment type="similarity">
    <text evidence="1">Belongs to the type-I restriction system S methylase family.</text>
</comment>
<organism evidence="7 8">
    <name type="scientific">Nitrosococcus oceani C-27</name>
    <dbReference type="NCBI Taxonomy" id="314279"/>
    <lineage>
        <taxon>Bacteria</taxon>
        <taxon>Pseudomonadati</taxon>
        <taxon>Pseudomonadota</taxon>
        <taxon>Gammaproteobacteria</taxon>
        <taxon>Chromatiales</taxon>
        <taxon>Chromatiaceae</taxon>
        <taxon>Nitrosococcus</taxon>
    </lineage>
</organism>
<feature type="domain" description="Type I restriction modification DNA specificity" evidence="6">
    <location>
        <begin position="282"/>
        <end position="449"/>
    </location>
</feature>
<dbReference type="PANTHER" id="PTHR43140:SF1">
    <property type="entry name" value="TYPE I RESTRICTION ENZYME ECOKI SPECIFICITY SUBUNIT"/>
    <property type="match status" value="1"/>
</dbReference>
<comment type="caution">
    <text evidence="7">The sequence shown here is derived from an EMBL/GenBank/DDBJ whole genome shotgun (WGS) entry which is preliminary data.</text>
</comment>
<dbReference type="SUPFAM" id="SSF116734">
    <property type="entry name" value="DNA methylase specificity domain"/>
    <property type="match status" value="2"/>
</dbReference>
<dbReference type="Proteomes" id="UP000028839">
    <property type="component" value="Unassembled WGS sequence"/>
</dbReference>
<reference evidence="7 8" key="1">
    <citation type="submission" date="2014-07" db="EMBL/GenBank/DDBJ databases">
        <title>Comparative analysis of Nitrosococcus oceani genome inventories of strains from Pacific and Atlantic gyres.</title>
        <authorList>
            <person name="Lim C.K."/>
            <person name="Wang L."/>
            <person name="Sayavedra-Soto L.A."/>
            <person name="Klotz M.G."/>
        </authorList>
    </citation>
    <scope>NUCLEOTIDE SEQUENCE [LARGE SCALE GENOMIC DNA]</scope>
    <source>
        <strain evidence="7 8">C-27</strain>
    </source>
</reference>
<evidence type="ECO:0000313" key="7">
    <source>
        <dbReference type="EMBL" id="KFI19874.1"/>
    </source>
</evidence>
<protein>
    <submittedName>
        <fullName evidence="7">Restriction endonuclease</fullName>
    </submittedName>
</protein>
<feature type="domain" description="Type I restriction modification DNA specificity" evidence="6">
    <location>
        <begin position="6"/>
        <end position="182"/>
    </location>
</feature>
<evidence type="ECO:0000313" key="8">
    <source>
        <dbReference type="Proteomes" id="UP000028839"/>
    </source>
</evidence>